<dbReference type="Pfam" id="PF00534">
    <property type="entry name" value="Glycos_transf_1"/>
    <property type="match status" value="1"/>
</dbReference>
<comment type="pathway">
    <text evidence="3 8">Glycan biosynthesis; glycogen biosynthesis.</text>
</comment>
<evidence type="ECO:0000256" key="8">
    <source>
        <dbReference type="HAMAP-Rule" id="MF_00484"/>
    </source>
</evidence>
<organism evidence="11 12">
    <name type="scientific">Parasulfuritortus cantonensis</name>
    <dbReference type="NCBI Taxonomy" id="2528202"/>
    <lineage>
        <taxon>Bacteria</taxon>
        <taxon>Pseudomonadati</taxon>
        <taxon>Pseudomonadota</taxon>
        <taxon>Betaproteobacteria</taxon>
        <taxon>Nitrosomonadales</taxon>
        <taxon>Thiobacillaceae</taxon>
        <taxon>Parasulfuritortus</taxon>
    </lineage>
</organism>
<dbReference type="EMBL" id="SJZB01000036">
    <property type="protein sequence ID" value="TCJ13832.1"/>
    <property type="molecule type" value="Genomic_DNA"/>
</dbReference>
<comment type="function">
    <text evidence="2 8">Synthesizes alpha-1,4-glucan chains using ADP-glucose.</text>
</comment>
<evidence type="ECO:0000256" key="2">
    <source>
        <dbReference type="ARBA" id="ARBA00002764"/>
    </source>
</evidence>
<dbReference type="GO" id="GO:0005978">
    <property type="term" value="P:glycogen biosynthetic process"/>
    <property type="evidence" value="ECO:0007669"/>
    <property type="project" value="UniProtKB-UniRule"/>
</dbReference>
<dbReference type="GO" id="GO:0009011">
    <property type="term" value="F:alpha-1,4-glucan glucosyltransferase (ADP-glucose donor) activity"/>
    <property type="evidence" value="ECO:0007669"/>
    <property type="project" value="UniProtKB-UniRule"/>
</dbReference>
<comment type="catalytic activity">
    <reaction evidence="1 8">
        <text>[(1-&gt;4)-alpha-D-glucosyl](n) + ADP-alpha-D-glucose = [(1-&gt;4)-alpha-D-glucosyl](n+1) + ADP + H(+)</text>
        <dbReference type="Rhea" id="RHEA:18189"/>
        <dbReference type="Rhea" id="RHEA-COMP:9584"/>
        <dbReference type="Rhea" id="RHEA-COMP:9587"/>
        <dbReference type="ChEBI" id="CHEBI:15378"/>
        <dbReference type="ChEBI" id="CHEBI:15444"/>
        <dbReference type="ChEBI" id="CHEBI:57498"/>
        <dbReference type="ChEBI" id="CHEBI:456216"/>
        <dbReference type="EC" id="2.4.1.21"/>
    </reaction>
</comment>
<dbReference type="InterPro" id="IPR001296">
    <property type="entry name" value="Glyco_trans_1"/>
</dbReference>
<comment type="caution">
    <text evidence="11">The sequence shown here is derived from an EMBL/GenBank/DDBJ whole genome shotgun (WGS) entry which is preliminary data.</text>
</comment>
<dbReference type="NCBIfam" id="NF001899">
    <property type="entry name" value="PRK00654.1-2"/>
    <property type="match status" value="1"/>
</dbReference>
<keyword evidence="7 8" id="KW-0320">Glycogen biosynthesis</keyword>
<evidence type="ECO:0000256" key="4">
    <source>
        <dbReference type="ARBA" id="ARBA00010281"/>
    </source>
</evidence>
<evidence type="ECO:0000256" key="5">
    <source>
        <dbReference type="ARBA" id="ARBA00022676"/>
    </source>
</evidence>
<feature type="domain" description="Glycosyl transferase family 1" evidence="9">
    <location>
        <begin position="295"/>
        <end position="436"/>
    </location>
</feature>
<sequence>MKNVLFATSEARPLIKTGGLADVSGALPTALRALGVDCRLLLPGYRQVLASLGDLPEVARFEGMAGFADARLLLGSMPDSGTPVYVLDSPTYFQRDGGPYQDTSGTDHADNADRFALLSRVAAHLCTANSPLDWRPELLHCNDWQTGLAPAWLHFAGRPVPSVMTIHNLAFQGIFPPSTVARLGLPASSFQIAGIEYYGNLSFLKAGLFYADRLTTVSPTYAEEIQHEPLGMGMQGLLSSRAESLTGILNGIDMNDWNPAGDPHLPAHYTVRSMSGKPRCKEALQADLNLEVAPQTPLFGVVSRLTHQKGLDWILQVAPGILDRGGQLAVLGTGDKSVEQALRDLVAAYPGRVAATIGYDEGLSHRIEAGADLFLMPSRFEPCGLNQMYSLRYGTPPIVHATGGLRDTVVDGVDGFVFTYATAHGLWLAVERALTAYAEPTVWKRMLQAGMKRDFSWERSARAYLELYERAAAEA</sequence>
<evidence type="ECO:0000313" key="12">
    <source>
        <dbReference type="Proteomes" id="UP000295443"/>
    </source>
</evidence>
<evidence type="ECO:0000256" key="7">
    <source>
        <dbReference type="ARBA" id="ARBA00023056"/>
    </source>
</evidence>
<evidence type="ECO:0000256" key="3">
    <source>
        <dbReference type="ARBA" id="ARBA00004964"/>
    </source>
</evidence>
<dbReference type="OrthoDB" id="9808590at2"/>
<comment type="similarity">
    <text evidence="4 8">Belongs to the glycosyltransferase 1 family. Bacterial/plant glycogen synthase subfamily.</text>
</comment>
<evidence type="ECO:0000256" key="1">
    <source>
        <dbReference type="ARBA" id="ARBA00001478"/>
    </source>
</evidence>
<keyword evidence="5 8" id="KW-0328">Glycosyltransferase</keyword>
<feature type="domain" description="Starch synthase catalytic" evidence="10">
    <location>
        <begin position="3"/>
        <end position="239"/>
    </location>
</feature>
<keyword evidence="12" id="KW-1185">Reference proteome</keyword>
<gene>
    <name evidence="8 11" type="primary">glgA</name>
    <name evidence="11" type="ORF">EZJ19_09865</name>
</gene>
<dbReference type="Gene3D" id="3.40.50.2000">
    <property type="entry name" value="Glycogen Phosphorylase B"/>
    <property type="match status" value="2"/>
</dbReference>
<name>A0A4V2NVK5_9PROT</name>
<evidence type="ECO:0000259" key="10">
    <source>
        <dbReference type="Pfam" id="PF08323"/>
    </source>
</evidence>
<dbReference type="HAMAP" id="MF_00484">
    <property type="entry name" value="Glycogen_synth"/>
    <property type="match status" value="1"/>
</dbReference>
<dbReference type="NCBIfam" id="TIGR02095">
    <property type="entry name" value="glgA"/>
    <property type="match status" value="1"/>
</dbReference>
<dbReference type="Proteomes" id="UP000295443">
    <property type="component" value="Unassembled WGS sequence"/>
</dbReference>
<dbReference type="Pfam" id="PF08323">
    <property type="entry name" value="Glyco_transf_5"/>
    <property type="match status" value="1"/>
</dbReference>
<dbReference type="CDD" id="cd03791">
    <property type="entry name" value="GT5_Glycogen_synthase_DULL1-like"/>
    <property type="match status" value="1"/>
</dbReference>
<dbReference type="RefSeq" id="WP_131447100.1">
    <property type="nucleotide sequence ID" value="NZ_SJZB01000036.1"/>
</dbReference>
<keyword evidence="6 8" id="KW-0808">Transferase</keyword>
<protein>
    <recommendedName>
        <fullName evidence="8">Glycogen synthase</fullName>
        <ecNumber evidence="8">2.4.1.21</ecNumber>
    </recommendedName>
    <alternativeName>
        <fullName evidence="8">Starch [bacterial glycogen] synthase</fullName>
    </alternativeName>
</protein>
<dbReference type="SUPFAM" id="SSF53756">
    <property type="entry name" value="UDP-Glycosyltransferase/glycogen phosphorylase"/>
    <property type="match status" value="1"/>
</dbReference>
<evidence type="ECO:0000313" key="11">
    <source>
        <dbReference type="EMBL" id="TCJ13832.1"/>
    </source>
</evidence>
<dbReference type="InterPro" id="IPR013534">
    <property type="entry name" value="Starch_synth_cat_dom"/>
</dbReference>
<proteinExistence type="inferred from homology"/>
<dbReference type="UniPathway" id="UPA00164"/>
<dbReference type="PANTHER" id="PTHR45825:SF11">
    <property type="entry name" value="ALPHA AMYLASE DOMAIN-CONTAINING PROTEIN"/>
    <property type="match status" value="1"/>
</dbReference>
<dbReference type="EC" id="2.4.1.21" evidence="8"/>
<reference evidence="11 12" key="1">
    <citation type="submission" date="2019-03" db="EMBL/GenBank/DDBJ databases">
        <title>Genome sequence of Thiobacillaceae bacterium LSR1, a sulfur-oxidizing bacterium isolated from freshwater sediment.</title>
        <authorList>
            <person name="Li S."/>
        </authorList>
    </citation>
    <scope>NUCLEOTIDE SEQUENCE [LARGE SCALE GENOMIC DNA]</scope>
    <source>
        <strain evidence="11 12">LSR1</strain>
    </source>
</reference>
<dbReference type="InterPro" id="IPR011835">
    <property type="entry name" value="GS/SS"/>
</dbReference>
<dbReference type="GO" id="GO:0004373">
    <property type="term" value="F:alpha-1,4-glucan glucosyltransferase (UDP-glucose donor) activity"/>
    <property type="evidence" value="ECO:0007669"/>
    <property type="project" value="InterPro"/>
</dbReference>
<evidence type="ECO:0000256" key="6">
    <source>
        <dbReference type="ARBA" id="ARBA00022679"/>
    </source>
</evidence>
<accession>A0A4V2NVK5</accession>
<evidence type="ECO:0000259" key="9">
    <source>
        <dbReference type="Pfam" id="PF00534"/>
    </source>
</evidence>
<dbReference type="AlphaFoldDB" id="A0A4V2NVK5"/>
<dbReference type="PANTHER" id="PTHR45825">
    <property type="entry name" value="GRANULE-BOUND STARCH SYNTHASE 1, CHLOROPLASTIC/AMYLOPLASTIC"/>
    <property type="match status" value="1"/>
</dbReference>
<feature type="binding site" evidence="8">
    <location>
        <position position="16"/>
    </location>
    <ligand>
        <name>ADP-alpha-D-glucose</name>
        <dbReference type="ChEBI" id="CHEBI:57498"/>
    </ligand>
</feature>